<gene>
    <name evidence="6" type="primary">oxyR</name>
    <name evidence="6" type="ORF">CLTHE_08420</name>
</gene>
<evidence type="ECO:0000259" key="5">
    <source>
        <dbReference type="PROSITE" id="PS50931"/>
    </source>
</evidence>
<dbReference type="RefSeq" id="WP_080022138.1">
    <property type="nucleotide sequence ID" value="NZ_LTAY01000026.1"/>
</dbReference>
<dbReference type="SUPFAM" id="SSF46785">
    <property type="entry name" value="Winged helix' DNA-binding domain"/>
    <property type="match status" value="1"/>
</dbReference>
<dbReference type="Gene3D" id="3.40.190.290">
    <property type="match status" value="1"/>
</dbReference>
<dbReference type="Pfam" id="PF03466">
    <property type="entry name" value="LysR_substrate"/>
    <property type="match status" value="1"/>
</dbReference>
<comment type="similarity">
    <text evidence="1">Belongs to the LysR transcriptional regulatory family.</text>
</comment>
<dbReference type="PRINTS" id="PR00039">
    <property type="entry name" value="HTHLYSR"/>
</dbReference>
<organism evidence="6 7">
    <name type="scientific">Clostridium thermobutyricum DSM 4928</name>
    <dbReference type="NCBI Taxonomy" id="1121339"/>
    <lineage>
        <taxon>Bacteria</taxon>
        <taxon>Bacillati</taxon>
        <taxon>Bacillota</taxon>
        <taxon>Clostridia</taxon>
        <taxon>Eubacteriales</taxon>
        <taxon>Clostridiaceae</taxon>
        <taxon>Clostridium</taxon>
    </lineage>
</organism>
<dbReference type="InterPro" id="IPR036390">
    <property type="entry name" value="WH_DNA-bd_sf"/>
</dbReference>
<dbReference type="OrthoDB" id="9803714at2"/>
<accession>A0A1V4SY81</accession>
<keyword evidence="2" id="KW-0805">Transcription regulation</keyword>
<feature type="domain" description="HTH lysR-type" evidence="5">
    <location>
        <begin position="1"/>
        <end position="60"/>
    </location>
</feature>
<dbReference type="GO" id="GO:0005829">
    <property type="term" value="C:cytosol"/>
    <property type="evidence" value="ECO:0007669"/>
    <property type="project" value="TreeGrafter"/>
</dbReference>
<dbReference type="PROSITE" id="PS50931">
    <property type="entry name" value="HTH_LYSR"/>
    <property type="match status" value="1"/>
</dbReference>
<dbReference type="Gene3D" id="1.10.10.10">
    <property type="entry name" value="Winged helix-like DNA-binding domain superfamily/Winged helix DNA-binding domain"/>
    <property type="match status" value="1"/>
</dbReference>
<reference evidence="6 7" key="1">
    <citation type="submission" date="2016-02" db="EMBL/GenBank/DDBJ databases">
        <title>Genome sequence of Clostridium thermobutyricum DSM 4928.</title>
        <authorList>
            <person name="Poehlein A."/>
            <person name="Daniel R."/>
        </authorList>
    </citation>
    <scope>NUCLEOTIDE SEQUENCE [LARGE SCALE GENOMIC DNA]</scope>
    <source>
        <strain evidence="6 7">DSM 4928</strain>
    </source>
</reference>
<evidence type="ECO:0000256" key="2">
    <source>
        <dbReference type="ARBA" id="ARBA00023015"/>
    </source>
</evidence>
<protein>
    <submittedName>
        <fullName evidence="6">Hydrogen peroxide-inducible protein activator</fullName>
    </submittedName>
</protein>
<evidence type="ECO:0000256" key="4">
    <source>
        <dbReference type="ARBA" id="ARBA00023163"/>
    </source>
</evidence>
<comment type="caution">
    <text evidence="6">The sequence shown here is derived from an EMBL/GenBank/DDBJ whole genome shotgun (WGS) entry which is preliminary data.</text>
</comment>
<dbReference type="PANTHER" id="PTHR30419:SF28">
    <property type="entry name" value="HTH-TYPE TRANSCRIPTIONAL REGULATOR BSDA"/>
    <property type="match status" value="1"/>
</dbReference>
<dbReference type="InterPro" id="IPR005119">
    <property type="entry name" value="LysR_subst-bd"/>
</dbReference>
<dbReference type="FunFam" id="1.10.10.10:FF:000001">
    <property type="entry name" value="LysR family transcriptional regulator"/>
    <property type="match status" value="1"/>
</dbReference>
<evidence type="ECO:0000313" key="6">
    <source>
        <dbReference type="EMBL" id="OPX49088.1"/>
    </source>
</evidence>
<keyword evidence="3" id="KW-0238">DNA-binding</keyword>
<dbReference type="GO" id="GO:0003677">
    <property type="term" value="F:DNA binding"/>
    <property type="evidence" value="ECO:0007669"/>
    <property type="project" value="UniProtKB-KW"/>
</dbReference>
<evidence type="ECO:0000256" key="3">
    <source>
        <dbReference type="ARBA" id="ARBA00023125"/>
    </source>
</evidence>
<dbReference type="Proteomes" id="UP000191448">
    <property type="component" value="Unassembled WGS sequence"/>
</dbReference>
<evidence type="ECO:0000313" key="7">
    <source>
        <dbReference type="Proteomes" id="UP000191448"/>
    </source>
</evidence>
<dbReference type="SUPFAM" id="SSF53850">
    <property type="entry name" value="Periplasmic binding protein-like II"/>
    <property type="match status" value="1"/>
</dbReference>
<dbReference type="GO" id="GO:0003700">
    <property type="term" value="F:DNA-binding transcription factor activity"/>
    <property type="evidence" value="ECO:0007669"/>
    <property type="project" value="InterPro"/>
</dbReference>
<dbReference type="EMBL" id="LTAY01000026">
    <property type="protein sequence ID" value="OPX49088.1"/>
    <property type="molecule type" value="Genomic_DNA"/>
</dbReference>
<dbReference type="InterPro" id="IPR050950">
    <property type="entry name" value="HTH-type_LysR_regulators"/>
</dbReference>
<dbReference type="AlphaFoldDB" id="A0A1V4SY81"/>
<keyword evidence="4" id="KW-0804">Transcription</keyword>
<dbReference type="PANTHER" id="PTHR30419">
    <property type="entry name" value="HTH-TYPE TRANSCRIPTIONAL REGULATOR YBHD"/>
    <property type="match status" value="1"/>
</dbReference>
<name>A0A1V4SY81_9CLOT</name>
<sequence>MNIRDLEYFDCLCETKSFTKAAEKLFISQPSVTLAINRLEKELGSKLVIRSHSNKEIQITESGHILRKRAENILHEINEVKLEIKKLDSKKIKLGIPPIIGAYFFPKFISELIQNGFIENIEFVQAGSLKMKELLLTGQIDMALMGSLEPINDEAIRSHFLKKDNFVICVGKDNHLIDNEVLNFSKLKDEQFIVLEDGYLHNSVLKRLLKRDKIEPQKVYYAHEIQTAKSLIAANLGVGIMIKMAVEKMQDISTIELENKIDFYISIATKKEHYLTKIEKDIIKIIVDKNEELEGNL</sequence>
<dbReference type="Pfam" id="PF00126">
    <property type="entry name" value="HTH_1"/>
    <property type="match status" value="1"/>
</dbReference>
<proteinExistence type="inferred from homology"/>
<evidence type="ECO:0000256" key="1">
    <source>
        <dbReference type="ARBA" id="ARBA00009437"/>
    </source>
</evidence>
<dbReference type="InterPro" id="IPR000847">
    <property type="entry name" value="LysR_HTH_N"/>
</dbReference>
<dbReference type="InterPro" id="IPR036388">
    <property type="entry name" value="WH-like_DNA-bd_sf"/>
</dbReference>